<dbReference type="InterPro" id="IPR018247">
    <property type="entry name" value="EF_Hand_1_Ca_BS"/>
</dbReference>
<gene>
    <name evidence="2" type="ORF">P7228_16005</name>
</gene>
<accession>A0ABY8FR27</accession>
<name>A0ABY8FR27_9SPHN</name>
<reference evidence="2 3" key="1">
    <citation type="submission" date="2023-03" db="EMBL/GenBank/DDBJ databases">
        <title>Altererythrobacter sp. CAU 1644 isolated from sand.</title>
        <authorList>
            <person name="Kim W."/>
        </authorList>
    </citation>
    <scope>NUCLEOTIDE SEQUENCE [LARGE SCALE GENOMIC DNA]</scope>
    <source>
        <strain evidence="2 3">CAU 1644</strain>
    </source>
</reference>
<dbReference type="Proteomes" id="UP001215827">
    <property type="component" value="Chromosome"/>
</dbReference>
<dbReference type="EMBL" id="CP121106">
    <property type="protein sequence ID" value="WFL77471.1"/>
    <property type="molecule type" value="Genomic_DNA"/>
</dbReference>
<keyword evidence="1" id="KW-0732">Signal</keyword>
<dbReference type="Pfam" id="PF03938">
    <property type="entry name" value="OmpH"/>
    <property type="match status" value="1"/>
</dbReference>
<feature type="chain" id="PRO_5046526795" evidence="1">
    <location>
        <begin position="27"/>
        <end position="226"/>
    </location>
</feature>
<dbReference type="SUPFAM" id="SSF111384">
    <property type="entry name" value="OmpH-like"/>
    <property type="match status" value="1"/>
</dbReference>
<evidence type="ECO:0000313" key="3">
    <source>
        <dbReference type="Proteomes" id="UP001215827"/>
    </source>
</evidence>
<dbReference type="PROSITE" id="PS00018">
    <property type="entry name" value="EF_HAND_1"/>
    <property type="match status" value="1"/>
</dbReference>
<evidence type="ECO:0000313" key="2">
    <source>
        <dbReference type="EMBL" id="WFL77471.1"/>
    </source>
</evidence>
<organism evidence="2 3">
    <name type="scientific">Altererythrobacter arenosus</name>
    <dbReference type="NCBI Taxonomy" id="3032592"/>
    <lineage>
        <taxon>Bacteria</taxon>
        <taxon>Pseudomonadati</taxon>
        <taxon>Pseudomonadota</taxon>
        <taxon>Alphaproteobacteria</taxon>
        <taxon>Sphingomonadales</taxon>
        <taxon>Erythrobacteraceae</taxon>
        <taxon>Altererythrobacter</taxon>
    </lineage>
</organism>
<feature type="signal peptide" evidence="1">
    <location>
        <begin position="1"/>
        <end position="26"/>
    </location>
</feature>
<dbReference type="RefSeq" id="WP_278016164.1">
    <property type="nucleotide sequence ID" value="NZ_CP121106.1"/>
</dbReference>
<dbReference type="InterPro" id="IPR024930">
    <property type="entry name" value="Skp_dom_sf"/>
</dbReference>
<protein>
    <submittedName>
        <fullName evidence="2">OmpH family outer membrane protein</fullName>
    </submittedName>
</protein>
<sequence length="226" mass="24351">MKNLFKPALAAGVALATAATAMPATAQVSGIATSNPTMVILRAAARNAAYQQINTTYATQIQQVNQLNTEINNLQLSLDTDKNGQLTEAEVNANPGVVQQIQTKEQQATTASQPIAMAQYYVIEQLLNDYINARNEVVGAKKISLMLAPEAIQYAPNSVDVTEDIVKAMDKRLPTVSTAVPANWQPRRQTAEMHQAIQQIMVVAAQQAAARQAAQQQPETQAPTGR</sequence>
<proteinExistence type="predicted"/>
<dbReference type="InterPro" id="IPR005632">
    <property type="entry name" value="Chaperone_Skp"/>
</dbReference>
<evidence type="ECO:0000256" key="1">
    <source>
        <dbReference type="SAM" id="SignalP"/>
    </source>
</evidence>
<keyword evidence="3" id="KW-1185">Reference proteome</keyword>
<dbReference type="SMART" id="SM00935">
    <property type="entry name" value="OmpH"/>
    <property type="match status" value="1"/>
</dbReference>
<dbReference type="Gene3D" id="3.30.910.20">
    <property type="entry name" value="Skp domain"/>
    <property type="match status" value="1"/>
</dbReference>